<dbReference type="AlphaFoldDB" id="X1KT98"/>
<dbReference type="GO" id="GO:0004609">
    <property type="term" value="F:phosphatidylserine decarboxylase activity"/>
    <property type="evidence" value="ECO:0007669"/>
    <property type="project" value="InterPro"/>
</dbReference>
<feature type="non-terminal residue" evidence="12">
    <location>
        <position position="158"/>
    </location>
</feature>
<evidence type="ECO:0000313" key="12">
    <source>
        <dbReference type="EMBL" id="GAH85218.1"/>
    </source>
</evidence>
<gene>
    <name evidence="12" type="ORF">S03H2_63475</name>
</gene>
<evidence type="ECO:0008006" key="13">
    <source>
        <dbReference type="Google" id="ProtNLM"/>
    </source>
</evidence>
<keyword evidence="4" id="KW-0443">Lipid metabolism</keyword>
<evidence type="ECO:0000256" key="8">
    <source>
        <dbReference type="ARBA" id="ARBA00023239"/>
    </source>
</evidence>
<reference evidence="12" key="1">
    <citation type="journal article" date="2014" name="Front. Microbiol.">
        <title>High frequency of phylogenetically diverse reductive dehalogenase-homologous genes in deep subseafloor sedimentary metagenomes.</title>
        <authorList>
            <person name="Kawai M."/>
            <person name="Futagami T."/>
            <person name="Toyoda A."/>
            <person name="Takaki Y."/>
            <person name="Nishi S."/>
            <person name="Hori S."/>
            <person name="Arai W."/>
            <person name="Tsubouchi T."/>
            <person name="Morono Y."/>
            <person name="Uchiyama I."/>
            <person name="Ito T."/>
            <person name="Fujiyama A."/>
            <person name="Inagaki F."/>
            <person name="Takami H."/>
        </authorList>
    </citation>
    <scope>NUCLEOTIDE SEQUENCE</scope>
    <source>
        <strain evidence="12">Expedition CK06-06</strain>
    </source>
</reference>
<keyword evidence="6" id="KW-0865">Zymogen</keyword>
<keyword evidence="8" id="KW-0456">Lyase</keyword>
<dbReference type="InterPro" id="IPR003817">
    <property type="entry name" value="PS_Dcarbxylase"/>
</dbReference>
<evidence type="ECO:0000256" key="10">
    <source>
        <dbReference type="ARBA" id="ARBA00023317"/>
    </source>
</evidence>
<keyword evidence="1" id="KW-1003">Cell membrane</keyword>
<dbReference type="PANTHER" id="PTHR35809">
    <property type="entry name" value="ARCHAETIDYLSERINE DECARBOXYLASE PROENZYME-RELATED"/>
    <property type="match status" value="1"/>
</dbReference>
<evidence type="ECO:0000256" key="1">
    <source>
        <dbReference type="ARBA" id="ARBA00022475"/>
    </source>
</evidence>
<dbReference type="GO" id="GO:0008654">
    <property type="term" value="P:phospholipid biosynthetic process"/>
    <property type="evidence" value="ECO:0007669"/>
    <property type="project" value="UniProtKB-KW"/>
</dbReference>
<keyword evidence="11" id="KW-1133">Transmembrane helix</keyword>
<evidence type="ECO:0000256" key="6">
    <source>
        <dbReference type="ARBA" id="ARBA00023145"/>
    </source>
</evidence>
<keyword evidence="7" id="KW-0594">Phospholipid biosynthesis</keyword>
<evidence type="ECO:0000256" key="11">
    <source>
        <dbReference type="SAM" id="Phobius"/>
    </source>
</evidence>
<proteinExistence type="predicted"/>
<keyword evidence="9" id="KW-1208">Phospholipid metabolism</keyword>
<evidence type="ECO:0000256" key="9">
    <source>
        <dbReference type="ARBA" id="ARBA00023264"/>
    </source>
</evidence>
<dbReference type="InterPro" id="IPR033175">
    <property type="entry name" value="PSD-A"/>
</dbReference>
<keyword evidence="5 11" id="KW-0472">Membrane</keyword>
<evidence type="ECO:0000256" key="7">
    <source>
        <dbReference type="ARBA" id="ARBA00023209"/>
    </source>
</evidence>
<keyword evidence="10" id="KW-0670">Pyruvate</keyword>
<keyword evidence="3" id="KW-0210">Decarboxylase</keyword>
<comment type="caution">
    <text evidence="12">The sequence shown here is derived from an EMBL/GenBank/DDBJ whole genome shotgun (WGS) entry which is preliminary data.</text>
</comment>
<feature type="transmembrane region" description="Helical" evidence="11">
    <location>
        <begin position="20"/>
        <end position="47"/>
    </location>
</feature>
<dbReference type="PANTHER" id="PTHR35809:SF1">
    <property type="entry name" value="ARCHAETIDYLSERINE DECARBOXYLASE PROENZYME-RELATED"/>
    <property type="match status" value="1"/>
</dbReference>
<protein>
    <recommendedName>
        <fullName evidence="13">Phosphatidylserine decarboxylase</fullName>
    </recommendedName>
</protein>
<keyword evidence="2" id="KW-0444">Lipid biosynthesis</keyword>
<accession>X1KT98</accession>
<evidence type="ECO:0000256" key="4">
    <source>
        <dbReference type="ARBA" id="ARBA00023098"/>
    </source>
</evidence>
<dbReference type="EMBL" id="BARU01041137">
    <property type="protein sequence ID" value="GAH85218.1"/>
    <property type="molecule type" value="Genomic_DNA"/>
</dbReference>
<evidence type="ECO:0000256" key="2">
    <source>
        <dbReference type="ARBA" id="ARBA00022516"/>
    </source>
</evidence>
<name>X1KT98_9ZZZZ</name>
<evidence type="ECO:0000256" key="5">
    <source>
        <dbReference type="ARBA" id="ARBA00023136"/>
    </source>
</evidence>
<sequence length="158" mass="17283">MRIPLTRYGLPEIVGGSVLLLAAAVVSLLYFAPAAALFALLWVWLLIFFRDPERRGRCSDRELLSPADGTVRDVEELDPPGAFLTGRAVRIGVFMSLFDVHVNRSPAEGIVRYRRHTAGKFHDARHPLAPLENEQNLVGLELAGGGKVMVNQIAGVIA</sequence>
<organism evidence="12">
    <name type="scientific">marine sediment metagenome</name>
    <dbReference type="NCBI Taxonomy" id="412755"/>
    <lineage>
        <taxon>unclassified sequences</taxon>
        <taxon>metagenomes</taxon>
        <taxon>ecological metagenomes</taxon>
    </lineage>
</organism>
<keyword evidence="11" id="KW-0812">Transmembrane</keyword>
<evidence type="ECO:0000256" key="3">
    <source>
        <dbReference type="ARBA" id="ARBA00022793"/>
    </source>
</evidence>
<dbReference type="Pfam" id="PF02666">
    <property type="entry name" value="PS_Dcarbxylase"/>
    <property type="match status" value="1"/>
</dbReference>